<dbReference type="EMBL" id="WKPI01000003">
    <property type="protein sequence ID" value="MSC32209.1"/>
    <property type="molecule type" value="Genomic_DNA"/>
</dbReference>
<dbReference type="Proteomes" id="UP000480929">
    <property type="component" value="Unassembled WGS sequence"/>
</dbReference>
<dbReference type="RefSeq" id="WP_154238162.1">
    <property type="nucleotide sequence ID" value="NZ_WKPI01000003.1"/>
</dbReference>
<sequence>MNILYDNGTKVRSIPYLFDHQISAAENADENLQLFMDFTVQIIDKNYRNIAFLKFHDGNQITSKEVTFKVTDIPFNERLNLEEKSKKALLFGDPLPFEVWLPPVMDSVTIDFWFSSRLVFTDFKFAEAFISEIKESVIYPEDSRYSEVHCHDPSYDLFYAPVTLTVNDAQDYSVTFIQYCGDGVKINSQRYVLPNHDLILNLVHLLEDKLFSYIPDDGLNRREYLRPIYFSTDEFYIESEPFEASLQLSALDSALVDFKTLGLTAYEDGKEVDVLPAELGTHRIEFHDQHGNIYEYRYVNRERDH</sequence>
<accession>A0A6N7S4Q3</accession>
<evidence type="ECO:0000313" key="1">
    <source>
        <dbReference type="EMBL" id="MSA88662.1"/>
    </source>
</evidence>
<name>A0A6N7S4Q3_9FIRM</name>
<gene>
    <name evidence="2" type="ORF">GKD88_03645</name>
    <name evidence="1" type="ORF">GKE08_04915</name>
</gene>
<dbReference type="EMBL" id="WKPJ01000004">
    <property type="protein sequence ID" value="MSA88662.1"/>
    <property type="molecule type" value="Genomic_DNA"/>
</dbReference>
<dbReference type="AlphaFoldDB" id="A0A6N7S4Q3"/>
<organism evidence="1 3">
    <name type="scientific">Holdemania massiliensis</name>
    <dbReference type="NCBI Taxonomy" id="1468449"/>
    <lineage>
        <taxon>Bacteria</taxon>
        <taxon>Bacillati</taxon>
        <taxon>Bacillota</taxon>
        <taxon>Erysipelotrichia</taxon>
        <taxon>Erysipelotrichales</taxon>
        <taxon>Erysipelotrichaceae</taxon>
        <taxon>Holdemania</taxon>
    </lineage>
</organism>
<evidence type="ECO:0000313" key="2">
    <source>
        <dbReference type="EMBL" id="MSC32209.1"/>
    </source>
</evidence>
<keyword evidence="4" id="KW-1185">Reference proteome</keyword>
<protein>
    <submittedName>
        <fullName evidence="1">Uncharacterized protein</fullName>
    </submittedName>
</protein>
<proteinExistence type="predicted"/>
<reference evidence="3 4" key="1">
    <citation type="journal article" date="2019" name="Nat. Med.">
        <title>A library of human gut bacterial isolates paired with longitudinal multiomics data enables mechanistic microbiome research.</title>
        <authorList>
            <person name="Poyet M."/>
            <person name="Groussin M."/>
            <person name="Gibbons S.M."/>
            <person name="Avila-Pacheco J."/>
            <person name="Jiang X."/>
            <person name="Kearney S.M."/>
            <person name="Perrotta A.R."/>
            <person name="Berdy B."/>
            <person name="Zhao S."/>
            <person name="Lieberman T.D."/>
            <person name="Swanson P.K."/>
            <person name="Smith M."/>
            <person name="Roesemann S."/>
            <person name="Alexander J.E."/>
            <person name="Rich S.A."/>
            <person name="Livny J."/>
            <person name="Vlamakis H."/>
            <person name="Clish C."/>
            <person name="Bullock K."/>
            <person name="Deik A."/>
            <person name="Scott J."/>
            <person name="Pierce K.A."/>
            <person name="Xavier R.J."/>
            <person name="Alm E.J."/>
        </authorList>
    </citation>
    <scope>NUCLEOTIDE SEQUENCE [LARGE SCALE GENOMIC DNA]</scope>
    <source>
        <strain evidence="1 3">BIOML-A4</strain>
        <strain evidence="2 4">BIOML-A5</strain>
    </source>
</reference>
<comment type="caution">
    <text evidence="1">The sequence shown here is derived from an EMBL/GenBank/DDBJ whole genome shotgun (WGS) entry which is preliminary data.</text>
</comment>
<evidence type="ECO:0000313" key="4">
    <source>
        <dbReference type="Proteomes" id="UP000480929"/>
    </source>
</evidence>
<dbReference type="Proteomes" id="UP000433575">
    <property type="component" value="Unassembled WGS sequence"/>
</dbReference>
<evidence type="ECO:0000313" key="3">
    <source>
        <dbReference type="Proteomes" id="UP000433575"/>
    </source>
</evidence>